<reference evidence="1 2" key="1">
    <citation type="submission" date="2020-08" db="EMBL/GenBank/DDBJ databases">
        <title>Genomic Encyclopedia of Type Strains, Phase III (KMG-III): the genomes of soil and plant-associated and newly described type strains.</title>
        <authorList>
            <person name="Whitman W."/>
        </authorList>
    </citation>
    <scope>NUCLEOTIDE SEQUENCE [LARGE SCALE GENOMIC DNA]</scope>
    <source>
        <strain evidence="1 2">CECT 8075</strain>
    </source>
</reference>
<dbReference type="AlphaFoldDB" id="A0A7W5DW81"/>
<accession>A0A7W5DW81</accession>
<keyword evidence="2" id="KW-1185">Reference proteome</keyword>
<gene>
    <name evidence="1" type="ORF">FHS27_001498</name>
</gene>
<name>A0A7W5DW81_9BACT</name>
<evidence type="ECO:0000313" key="2">
    <source>
        <dbReference type="Proteomes" id="UP000536179"/>
    </source>
</evidence>
<evidence type="ECO:0000313" key="1">
    <source>
        <dbReference type="EMBL" id="MBB3205694.1"/>
    </source>
</evidence>
<organism evidence="1 2">
    <name type="scientific">Aporhodopirellula rubra</name>
    <dbReference type="NCBI Taxonomy" id="980271"/>
    <lineage>
        <taxon>Bacteria</taxon>
        <taxon>Pseudomonadati</taxon>
        <taxon>Planctomycetota</taxon>
        <taxon>Planctomycetia</taxon>
        <taxon>Pirellulales</taxon>
        <taxon>Pirellulaceae</taxon>
        <taxon>Aporhodopirellula</taxon>
    </lineage>
</organism>
<dbReference type="EMBL" id="JACHXU010000004">
    <property type="protein sequence ID" value="MBB3205694.1"/>
    <property type="molecule type" value="Genomic_DNA"/>
</dbReference>
<comment type="caution">
    <text evidence="1">The sequence shown here is derived from an EMBL/GenBank/DDBJ whole genome shotgun (WGS) entry which is preliminary data.</text>
</comment>
<protein>
    <submittedName>
        <fullName evidence="1">Uncharacterized protein</fullName>
    </submittedName>
</protein>
<proteinExistence type="predicted"/>
<sequence>MFRIVTHIPIHLPRHNGPNHVVNQALAVNATTTLEGRPLNNP</sequence>
<dbReference type="Proteomes" id="UP000536179">
    <property type="component" value="Unassembled WGS sequence"/>
</dbReference>